<dbReference type="PANTHER" id="PTHR34415:SF1">
    <property type="entry name" value="INTEGRASE CATALYTIC DOMAIN-CONTAINING PROTEIN"/>
    <property type="match status" value="1"/>
</dbReference>
<evidence type="ECO:0000313" key="2">
    <source>
        <dbReference type="Proteomes" id="UP000507470"/>
    </source>
</evidence>
<dbReference type="EMBL" id="CACVKT020008432">
    <property type="protein sequence ID" value="CAC5415430.1"/>
    <property type="molecule type" value="Genomic_DNA"/>
</dbReference>
<protein>
    <submittedName>
        <fullName evidence="1">Uncharacterized protein</fullName>
    </submittedName>
</protein>
<keyword evidence="2" id="KW-1185">Reference proteome</keyword>
<evidence type="ECO:0000313" key="1">
    <source>
        <dbReference type="EMBL" id="CAC5415430.1"/>
    </source>
</evidence>
<dbReference type="PANTHER" id="PTHR34415">
    <property type="entry name" value="INTEGRASE CATALYTIC DOMAIN-CONTAINING PROTEIN"/>
    <property type="match status" value="1"/>
</dbReference>
<dbReference type="OrthoDB" id="2418329at2759"/>
<reference evidence="1 2" key="1">
    <citation type="submission" date="2020-06" db="EMBL/GenBank/DDBJ databases">
        <authorList>
            <person name="Li R."/>
            <person name="Bekaert M."/>
        </authorList>
    </citation>
    <scope>NUCLEOTIDE SEQUENCE [LARGE SCALE GENOMIC DNA]</scope>
    <source>
        <strain evidence="2">wild</strain>
    </source>
</reference>
<sequence length="212" mass="24359">MLSGKQTFYLVDEEETQGKGANSVVSMVYHYLMYYGHGETNGKFHFDNCSGQNKNNVIADSVNKFSRNGHNISQLVKDMEKPVIFSDWKKYLQQYFKTQKHINTYNHFTVDSTKPGYVVCKESCDSVPITVNLLEKNTIISTSTMPNTLTPNGLDAAIQWYLYEQIREFCYNDANKDVICPKTTIVKTEVDFTSDVDTNKHKCPSRKQYLLN</sequence>
<organism evidence="1 2">
    <name type="scientific">Mytilus coruscus</name>
    <name type="common">Sea mussel</name>
    <dbReference type="NCBI Taxonomy" id="42192"/>
    <lineage>
        <taxon>Eukaryota</taxon>
        <taxon>Metazoa</taxon>
        <taxon>Spiralia</taxon>
        <taxon>Lophotrochozoa</taxon>
        <taxon>Mollusca</taxon>
        <taxon>Bivalvia</taxon>
        <taxon>Autobranchia</taxon>
        <taxon>Pteriomorphia</taxon>
        <taxon>Mytilida</taxon>
        <taxon>Mytiloidea</taxon>
        <taxon>Mytilidae</taxon>
        <taxon>Mytilinae</taxon>
        <taxon>Mytilus</taxon>
    </lineage>
</organism>
<proteinExistence type="predicted"/>
<dbReference type="Proteomes" id="UP000507470">
    <property type="component" value="Unassembled WGS sequence"/>
</dbReference>
<dbReference type="AlphaFoldDB" id="A0A6J8E4M7"/>
<gene>
    <name evidence="1" type="ORF">MCOR_48127</name>
</gene>
<accession>A0A6J8E4M7</accession>
<name>A0A6J8E4M7_MYTCO</name>